<protein>
    <submittedName>
        <fullName evidence="3">Long-chain acyl-CoA synthetase</fullName>
    </submittedName>
</protein>
<dbReference type="Pfam" id="PF00501">
    <property type="entry name" value="AMP-binding"/>
    <property type="match status" value="1"/>
</dbReference>
<dbReference type="InterPro" id="IPR000873">
    <property type="entry name" value="AMP-dep_synth/lig_dom"/>
</dbReference>
<evidence type="ECO:0000313" key="3">
    <source>
        <dbReference type="EMBL" id="SFB90946.1"/>
    </source>
</evidence>
<feature type="domain" description="AMP-dependent synthetase/ligase" evidence="2">
    <location>
        <begin position="28"/>
        <end position="412"/>
    </location>
</feature>
<organism evidence="3 4">
    <name type="scientific">Brevinema andersonii</name>
    <dbReference type="NCBI Taxonomy" id="34097"/>
    <lineage>
        <taxon>Bacteria</taxon>
        <taxon>Pseudomonadati</taxon>
        <taxon>Spirochaetota</taxon>
        <taxon>Spirochaetia</taxon>
        <taxon>Brevinematales</taxon>
        <taxon>Brevinemataceae</taxon>
        <taxon>Brevinema</taxon>
    </lineage>
</organism>
<dbReference type="OrthoDB" id="311554at2"/>
<accession>A0A1I1EW61</accession>
<dbReference type="InterPro" id="IPR042099">
    <property type="entry name" value="ANL_N_sf"/>
</dbReference>
<dbReference type="Gene3D" id="3.40.50.12780">
    <property type="entry name" value="N-terminal domain of ligase-like"/>
    <property type="match status" value="1"/>
</dbReference>
<dbReference type="GO" id="GO:0016020">
    <property type="term" value="C:membrane"/>
    <property type="evidence" value="ECO:0007669"/>
    <property type="project" value="TreeGrafter"/>
</dbReference>
<dbReference type="Gene3D" id="3.30.300.30">
    <property type="match status" value="1"/>
</dbReference>
<gene>
    <name evidence="3" type="ORF">SAMN02745150_01279</name>
</gene>
<dbReference type="PANTHER" id="PTHR43272:SF52">
    <property type="entry name" value="AMP-DEPENDENT SYNTHETASE_LIGASE DOMAIN-CONTAINING PROTEIN"/>
    <property type="match status" value="1"/>
</dbReference>
<dbReference type="PANTHER" id="PTHR43272">
    <property type="entry name" value="LONG-CHAIN-FATTY-ACID--COA LIGASE"/>
    <property type="match status" value="1"/>
</dbReference>
<evidence type="ECO:0000313" key="4">
    <source>
        <dbReference type="Proteomes" id="UP000240042"/>
    </source>
</evidence>
<sequence>MYLHLQHLADSFQIRGEKIYSRMFNGERFVSISYRQLYDSILKIAQFLQKKKNIKQKDKIVIISENRPEWIMSYLGVVYNGLIAVPLDALLTPDEIQNLISDSEASTVFISAAIFTKLKDNPKIMNQVKEWIIFDKESSLSKCKGTINFLQDIIEIPISAWQKQEVQPTDIASLIYTSGTTGHAKAVVLTHKNFIHQVNNLCISAELTENDIEFSILPLHHTLEFSVEMTVLGTGAAITYAESIKPNRLIAAIKETQVTIMIGIPALYKKILDGIRKNIHELKFPFNFAINILYKTSELFYGMTGSHKVGEKLFRFLRKKAGFDTVRFMISGAAPLSEQTAKGFAILGFNLGNGYGLTEASPVVSVNPPSGPIFNQSVGIAVPHVSWKIIDANNEGIGEICVKGDNVMQGYYNNPEATRAAFTEDNWLKTGDMGFIKTHANKAYLYIAGRYKNIIVTSGGKNVYPEEIEELINSDPYILESLVLGVPQSANDLAETVCALIVLDSIYLESNQISEPTEIHAHIDQHIREINKKLHMYQMIRGYEIRTEELIKNSTRKVKRFEYKGKDFRHLLQQKY</sequence>
<comment type="catalytic activity">
    <reaction evidence="1">
        <text>a long-chain fatty acid + ATP + CoA = a long-chain fatty acyl-CoA + AMP + diphosphate</text>
        <dbReference type="Rhea" id="RHEA:15421"/>
        <dbReference type="ChEBI" id="CHEBI:30616"/>
        <dbReference type="ChEBI" id="CHEBI:33019"/>
        <dbReference type="ChEBI" id="CHEBI:57287"/>
        <dbReference type="ChEBI" id="CHEBI:57560"/>
        <dbReference type="ChEBI" id="CHEBI:83139"/>
        <dbReference type="ChEBI" id="CHEBI:456215"/>
        <dbReference type="EC" id="6.2.1.3"/>
    </reaction>
    <physiologicalReaction direction="left-to-right" evidence="1">
        <dbReference type="Rhea" id="RHEA:15422"/>
    </physiologicalReaction>
</comment>
<dbReference type="SUPFAM" id="SSF56801">
    <property type="entry name" value="Acetyl-CoA synthetase-like"/>
    <property type="match status" value="1"/>
</dbReference>
<name>A0A1I1EW61_BREAD</name>
<proteinExistence type="predicted"/>
<dbReference type="STRING" id="34097.SAMN02745150_01279"/>
<dbReference type="PROSITE" id="PS00455">
    <property type="entry name" value="AMP_BINDING"/>
    <property type="match status" value="1"/>
</dbReference>
<keyword evidence="4" id="KW-1185">Reference proteome</keyword>
<evidence type="ECO:0000256" key="1">
    <source>
        <dbReference type="ARBA" id="ARBA00024484"/>
    </source>
</evidence>
<dbReference type="GO" id="GO:0004467">
    <property type="term" value="F:long-chain fatty acid-CoA ligase activity"/>
    <property type="evidence" value="ECO:0007669"/>
    <property type="project" value="UniProtKB-EC"/>
</dbReference>
<dbReference type="InterPro" id="IPR045851">
    <property type="entry name" value="AMP-bd_C_sf"/>
</dbReference>
<dbReference type="AlphaFoldDB" id="A0A1I1EW61"/>
<dbReference type="RefSeq" id="WP_092319807.1">
    <property type="nucleotide sequence ID" value="NZ_FOKY01000019.1"/>
</dbReference>
<dbReference type="InterPro" id="IPR020845">
    <property type="entry name" value="AMP-binding_CS"/>
</dbReference>
<dbReference type="Proteomes" id="UP000240042">
    <property type="component" value="Unassembled WGS sequence"/>
</dbReference>
<dbReference type="EMBL" id="FOKY01000019">
    <property type="protein sequence ID" value="SFB90946.1"/>
    <property type="molecule type" value="Genomic_DNA"/>
</dbReference>
<evidence type="ECO:0000259" key="2">
    <source>
        <dbReference type="Pfam" id="PF00501"/>
    </source>
</evidence>
<reference evidence="4" key="1">
    <citation type="submission" date="2016-10" db="EMBL/GenBank/DDBJ databases">
        <authorList>
            <person name="Varghese N."/>
            <person name="Submissions S."/>
        </authorList>
    </citation>
    <scope>NUCLEOTIDE SEQUENCE [LARGE SCALE GENOMIC DNA]</scope>
    <source>
        <strain evidence="4">ATCC 43811</strain>
    </source>
</reference>